<dbReference type="PANTHER" id="PTHR10272">
    <property type="entry name" value="PLATELET-ACTIVATING FACTOR ACETYLHYDROLASE"/>
    <property type="match status" value="1"/>
</dbReference>
<gene>
    <name evidence="5" type="ORF">TCAL_13123</name>
</gene>
<protein>
    <recommendedName>
        <fullName evidence="1">1-alkyl-2-acetylglycerophosphocholine esterase</fullName>
        <ecNumber evidence="1">3.1.1.47</ecNumber>
    </recommendedName>
</protein>
<reference evidence="5 6" key="1">
    <citation type="journal article" date="2018" name="Nat. Ecol. Evol.">
        <title>Genomic signatures of mitonuclear coevolution across populations of Tigriopus californicus.</title>
        <authorList>
            <person name="Barreto F.S."/>
            <person name="Watson E.T."/>
            <person name="Lima T.G."/>
            <person name="Willett C.S."/>
            <person name="Edmands S."/>
            <person name="Li W."/>
            <person name="Burton R.S."/>
        </authorList>
    </citation>
    <scope>NUCLEOTIDE SEQUENCE [LARGE SCALE GENOMIC DNA]</scope>
    <source>
        <strain evidence="5 6">San Diego</strain>
    </source>
</reference>
<dbReference type="OrthoDB" id="2363873at2759"/>
<keyword evidence="3" id="KW-0442">Lipid degradation</keyword>
<dbReference type="OMA" id="VERPMIT"/>
<dbReference type="GO" id="GO:0016042">
    <property type="term" value="P:lipid catabolic process"/>
    <property type="evidence" value="ECO:0007669"/>
    <property type="project" value="UniProtKB-KW"/>
</dbReference>
<dbReference type="EMBL" id="VCGU01000003">
    <property type="protein sequence ID" value="TRY77915.1"/>
    <property type="molecule type" value="Genomic_DNA"/>
</dbReference>
<dbReference type="AlphaFoldDB" id="A0A553PJQ5"/>
<evidence type="ECO:0000313" key="5">
    <source>
        <dbReference type="EMBL" id="TRY77915.1"/>
    </source>
</evidence>
<keyword evidence="2" id="KW-0378">Hydrolase</keyword>
<dbReference type="SUPFAM" id="SSF53474">
    <property type="entry name" value="alpha/beta-Hydrolases"/>
    <property type="match status" value="1"/>
</dbReference>
<evidence type="ECO:0000256" key="1">
    <source>
        <dbReference type="ARBA" id="ARBA00013201"/>
    </source>
</evidence>
<dbReference type="InterPro" id="IPR029058">
    <property type="entry name" value="AB_hydrolase_fold"/>
</dbReference>
<evidence type="ECO:0000256" key="3">
    <source>
        <dbReference type="ARBA" id="ARBA00022963"/>
    </source>
</evidence>
<comment type="caution">
    <text evidence="5">The sequence shown here is derived from an EMBL/GenBank/DDBJ whole genome shotgun (WGS) entry which is preliminary data.</text>
</comment>
<evidence type="ECO:0000256" key="2">
    <source>
        <dbReference type="ARBA" id="ARBA00022801"/>
    </source>
</evidence>
<dbReference type="Proteomes" id="UP000318571">
    <property type="component" value="Chromosome 11"/>
</dbReference>
<proteinExistence type="predicted"/>
<dbReference type="GO" id="GO:0003847">
    <property type="term" value="F:1-alkyl-2-acetylglycerophosphocholine esterase activity"/>
    <property type="evidence" value="ECO:0007669"/>
    <property type="project" value="UniProtKB-EC"/>
</dbReference>
<keyword evidence="6" id="KW-1185">Reference proteome</keyword>
<accession>A0A553PJQ5</accession>
<dbReference type="PANTHER" id="PTHR10272:SF0">
    <property type="entry name" value="PLATELET-ACTIVATING FACTOR ACETYLHYDROLASE"/>
    <property type="match status" value="1"/>
</dbReference>
<dbReference type="Gene3D" id="3.40.50.1820">
    <property type="entry name" value="alpha/beta hydrolase"/>
    <property type="match status" value="1"/>
</dbReference>
<evidence type="ECO:0000256" key="4">
    <source>
        <dbReference type="ARBA" id="ARBA00023098"/>
    </source>
</evidence>
<dbReference type="STRING" id="6832.A0A553PJQ5"/>
<dbReference type="Pfam" id="PF03403">
    <property type="entry name" value="PAF-AH_p_II"/>
    <property type="match status" value="1"/>
</dbReference>
<evidence type="ECO:0000313" key="6">
    <source>
        <dbReference type="Proteomes" id="UP000318571"/>
    </source>
</evidence>
<name>A0A553PJQ5_TIGCA</name>
<sequence>MPKNLLETNEKLSTSILEELSSVIDLSKPGITGHSMGGATTVLSLATEARFKFGIALDAWMFPLRDEPNLSQKLETKPLMFISTDGFRSKENIAKISEFQRDDADRQFHFIKGSVHQNHLDVPFILKAALIRKVVGMASKTCPEIVIDLNNKMMVQFLWKHLGLLNDKDVDEDIKRLKQQYLADLLDPNDLP</sequence>
<dbReference type="EC" id="3.1.1.47" evidence="1"/>
<organism evidence="5 6">
    <name type="scientific">Tigriopus californicus</name>
    <name type="common">Marine copepod</name>
    <dbReference type="NCBI Taxonomy" id="6832"/>
    <lineage>
        <taxon>Eukaryota</taxon>
        <taxon>Metazoa</taxon>
        <taxon>Ecdysozoa</taxon>
        <taxon>Arthropoda</taxon>
        <taxon>Crustacea</taxon>
        <taxon>Multicrustacea</taxon>
        <taxon>Hexanauplia</taxon>
        <taxon>Copepoda</taxon>
        <taxon>Harpacticoida</taxon>
        <taxon>Harpacticidae</taxon>
        <taxon>Tigriopus</taxon>
    </lineage>
</organism>
<keyword evidence="4" id="KW-0443">Lipid metabolism</keyword>